<evidence type="ECO:0000256" key="8">
    <source>
        <dbReference type="RuleBase" id="RU363064"/>
    </source>
</evidence>
<feature type="transmembrane region" description="Helical" evidence="8">
    <location>
        <begin position="316"/>
        <end position="338"/>
    </location>
</feature>
<dbReference type="OrthoDB" id="9804874at2"/>
<sequence length="456" mass="48762">MEQLNHWIAEAASFVWGLPLLILLIGGGLYLLVYSRFLPFKYFGHAIDVLRGKYDNPDDPGEISHFQALMTALSSTVGMGNIAGVAVAIAVGGPGAVFWMWVSAIVGMSTKFFTCTLAILYRGKDDSGAIQGGPMYFITEGLGKAWKPLAAFFSIAGLVGALPVFNVNQLTQAINDILLIPNGIPKGFSTDLTIGIVLAVITGIVILGGLNRISKTASKIVPGMVVLYFLAVLVILFINASEVPRYFKLIFTDAFAANNYTGDPMLGGILGALIILGIRRGAFSNEAGIGTAPMAHGAAKTEEPIREGLVAMLGPFIDTIIVCTLTALSILVTGVWQSSNANGVSLTAKAFSDAMPGFGSYVLLICIAVFSISSLFSYSYYGTKCLSFLVGTRYKHLYNYFYISSILIGATTSLSLMINLIDTFFALMAIPTMLATLILASKVMTKARVYFKMIKS</sequence>
<dbReference type="AlphaFoldDB" id="A0A4Q0NUU3"/>
<name>A0A4Q0NUU3_9FLAO</name>
<dbReference type="GO" id="GO:0005886">
    <property type="term" value="C:plasma membrane"/>
    <property type="evidence" value="ECO:0007669"/>
    <property type="project" value="UniProtKB-SubCell"/>
</dbReference>
<dbReference type="InterPro" id="IPR001463">
    <property type="entry name" value="Na/Ala_symport"/>
</dbReference>
<feature type="transmembrane region" description="Helical" evidence="8">
    <location>
        <begin position="149"/>
        <end position="167"/>
    </location>
</feature>
<keyword evidence="6 8" id="KW-1133">Transmembrane helix</keyword>
<dbReference type="PANTHER" id="PTHR30330:SF3">
    <property type="entry name" value="TRANSCRIPTIONAL REGULATOR, LRP FAMILY"/>
    <property type="match status" value="1"/>
</dbReference>
<feature type="transmembrane region" description="Helical" evidence="8">
    <location>
        <begin position="424"/>
        <end position="445"/>
    </location>
</feature>
<proteinExistence type="inferred from homology"/>
<feature type="transmembrane region" description="Helical" evidence="8">
    <location>
        <begin position="358"/>
        <end position="378"/>
    </location>
</feature>
<gene>
    <name evidence="9" type="ORF">DSM04_103380</name>
</gene>
<keyword evidence="5 8" id="KW-0812">Transmembrane</keyword>
<keyword evidence="7 8" id="KW-0472">Membrane</keyword>
<evidence type="ECO:0000256" key="5">
    <source>
        <dbReference type="ARBA" id="ARBA00022692"/>
    </source>
</evidence>
<feature type="transmembrane region" description="Helical" evidence="8">
    <location>
        <begin position="399"/>
        <end position="418"/>
    </location>
</feature>
<accession>A0A4Q0NUU3</accession>
<evidence type="ECO:0000256" key="1">
    <source>
        <dbReference type="ARBA" id="ARBA00004651"/>
    </source>
</evidence>
<comment type="caution">
    <text evidence="9">The sequence shown here is derived from an EMBL/GenBank/DDBJ whole genome shotgun (WGS) entry which is preliminary data.</text>
</comment>
<evidence type="ECO:0000256" key="6">
    <source>
        <dbReference type="ARBA" id="ARBA00022989"/>
    </source>
</evidence>
<dbReference type="Pfam" id="PF01235">
    <property type="entry name" value="Na_Ala_symp"/>
    <property type="match status" value="1"/>
</dbReference>
<dbReference type="Gene3D" id="1.20.1740.10">
    <property type="entry name" value="Amino acid/polyamine transporter I"/>
    <property type="match status" value="1"/>
</dbReference>
<dbReference type="GO" id="GO:0005283">
    <property type="term" value="F:amino acid:sodium symporter activity"/>
    <property type="evidence" value="ECO:0007669"/>
    <property type="project" value="InterPro"/>
</dbReference>
<dbReference type="PROSITE" id="PS00873">
    <property type="entry name" value="NA_ALANINE_SYMP"/>
    <property type="match status" value="1"/>
</dbReference>
<keyword evidence="4 8" id="KW-1003">Cell membrane</keyword>
<evidence type="ECO:0000256" key="2">
    <source>
        <dbReference type="ARBA" id="ARBA00009261"/>
    </source>
</evidence>
<dbReference type="EMBL" id="QOVI01000003">
    <property type="protein sequence ID" value="RXG15491.1"/>
    <property type="molecule type" value="Genomic_DNA"/>
</dbReference>
<feature type="transmembrane region" description="Helical" evidence="8">
    <location>
        <begin position="72"/>
        <end position="92"/>
    </location>
</feature>
<feature type="transmembrane region" description="Helical" evidence="8">
    <location>
        <begin position="12"/>
        <end position="33"/>
    </location>
</feature>
<comment type="subcellular location">
    <subcellularLocation>
        <location evidence="1 8">Cell membrane</location>
        <topology evidence="1 8">Multi-pass membrane protein</topology>
    </subcellularLocation>
</comment>
<keyword evidence="8" id="KW-0769">Symport</keyword>
<protein>
    <submittedName>
        <fullName evidence="9">AGCS family alanine or glycine:cation symporter</fullName>
    </submittedName>
</protein>
<dbReference type="RefSeq" id="WP_128761061.1">
    <property type="nucleotide sequence ID" value="NZ_QOVI01000003.1"/>
</dbReference>
<evidence type="ECO:0000256" key="3">
    <source>
        <dbReference type="ARBA" id="ARBA00022448"/>
    </source>
</evidence>
<dbReference type="NCBIfam" id="TIGR00835">
    <property type="entry name" value="agcS"/>
    <property type="match status" value="1"/>
</dbReference>
<dbReference type="PRINTS" id="PR00175">
    <property type="entry name" value="NAALASMPORT"/>
</dbReference>
<evidence type="ECO:0000256" key="4">
    <source>
        <dbReference type="ARBA" id="ARBA00022475"/>
    </source>
</evidence>
<comment type="similarity">
    <text evidence="2 8">Belongs to the alanine or glycine:cation symporter (AGCS) (TC 2.A.25) family.</text>
</comment>
<reference evidence="9 10" key="1">
    <citation type="submission" date="2018-07" db="EMBL/GenBank/DDBJ databases">
        <title>Leeuwenhoekiella genomics.</title>
        <authorList>
            <person name="Tahon G."/>
            <person name="Willems A."/>
        </authorList>
    </citation>
    <scope>NUCLEOTIDE SEQUENCE [LARGE SCALE GENOMIC DNA]</scope>
    <source>
        <strain evidence="9 10">R-50232</strain>
    </source>
</reference>
<feature type="transmembrane region" description="Helical" evidence="8">
    <location>
        <begin position="187"/>
        <end position="208"/>
    </location>
</feature>
<dbReference type="Proteomes" id="UP000289821">
    <property type="component" value="Unassembled WGS sequence"/>
</dbReference>
<feature type="transmembrane region" description="Helical" evidence="8">
    <location>
        <begin position="260"/>
        <end position="278"/>
    </location>
</feature>
<evidence type="ECO:0000256" key="7">
    <source>
        <dbReference type="ARBA" id="ARBA00023136"/>
    </source>
</evidence>
<feature type="transmembrane region" description="Helical" evidence="8">
    <location>
        <begin position="220"/>
        <end position="240"/>
    </location>
</feature>
<dbReference type="PANTHER" id="PTHR30330">
    <property type="entry name" value="AGSS FAMILY TRANSPORTER, SODIUM-ALANINE"/>
    <property type="match status" value="1"/>
</dbReference>
<keyword evidence="10" id="KW-1185">Reference proteome</keyword>
<evidence type="ECO:0000313" key="9">
    <source>
        <dbReference type="EMBL" id="RXG15491.1"/>
    </source>
</evidence>
<keyword evidence="3 8" id="KW-0813">Transport</keyword>
<organism evidence="9 10">
    <name type="scientific">Leeuwenhoekiella aestuarii</name>
    <dbReference type="NCBI Taxonomy" id="2249426"/>
    <lineage>
        <taxon>Bacteria</taxon>
        <taxon>Pseudomonadati</taxon>
        <taxon>Bacteroidota</taxon>
        <taxon>Flavobacteriia</taxon>
        <taxon>Flavobacteriales</taxon>
        <taxon>Flavobacteriaceae</taxon>
        <taxon>Leeuwenhoekiella</taxon>
    </lineage>
</organism>
<evidence type="ECO:0000313" key="10">
    <source>
        <dbReference type="Proteomes" id="UP000289821"/>
    </source>
</evidence>